<dbReference type="OrthoDB" id="5859976at2759"/>
<evidence type="ECO:0000256" key="2">
    <source>
        <dbReference type="ARBA" id="ARBA00010663"/>
    </source>
</evidence>
<evidence type="ECO:0000256" key="6">
    <source>
        <dbReference type="ARBA" id="ARBA00023040"/>
    </source>
</evidence>
<evidence type="ECO:0000256" key="11">
    <source>
        <dbReference type="SAM" id="Phobius"/>
    </source>
</evidence>
<keyword evidence="8 13" id="KW-0675">Receptor</keyword>
<sequence>MLQSQSQQTICWRTQGINTISERNPTIRPSKSHPHLSFSNGSSRISSRNLQTSDQSTQTPPNISHETRRYKLRTLKFHLNNVTPPNLNINLRFLNNRNKRPGLSANAVATEQKATKVLGLVFFTFVLCWGPFFILNIVFAVSPDANIREWVVNLCLWLGYVSSTINPIIYTIFNKTFRANFIRLLHCNCERTGRPSRYRSVNEGRSAASLCAPSALPLAISLQGAPLLTPSTVNATPMSDFRGSYTITDDEC</sequence>
<dbReference type="Gene3D" id="1.20.1070.10">
    <property type="entry name" value="Rhodopsin 7-helix transmembrane proteins"/>
    <property type="match status" value="1"/>
</dbReference>
<keyword evidence="7 11" id="KW-0472">Membrane</keyword>
<reference evidence="13" key="1">
    <citation type="submission" date="2022-07" db="EMBL/GenBank/DDBJ databases">
        <authorList>
            <person name="Trinca V."/>
            <person name="Uliana J.V.C."/>
            <person name="Torres T.T."/>
            <person name="Ward R.J."/>
            <person name="Monesi N."/>
        </authorList>
    </citation>
    <scope>NUCLEOTIDE SEQUENCE</scope>
    <source>
        <strain evidence="13">HSMRA1968</strain>
        <tissue evidence="13">Whole embryos</tissue>
    </source>
</reference>
<dbReference type="PANTHER" id="PTHR24247:SF228">
    <property type="entry name" value="5-HYDROXYTRYPTAMINE (SEROTONIN) RECEPTOR 2A, ISOFORM B"/>
    <property type="match status" value="1"/>
</dbReference>
<dbReference type="FunFam" id="1.20.1070.10:FF:000367">
    <property type="entry name" value="Serotonin receptor 5-HT2 subtype"/>
    <property type="match status" value="1"/>
</dbReference>
<proteinExistence type="inferred from homology"/>
<evidence type="ECO:0000256" key="8">
    <source>
        <dbReference type="ARBA" id="ARBA00023170"/>
    </source>
</evidence>
<dbReference type="PRINTS" id="PR00237">
    <property type="entry name" value="GPCRRHODOPSN"/>
</dbReference>
<feature type="region of interest" description="Disordered" evidence="10">
    <location>
        <begin position="21"/>
        <end position="65"/>
    </location>
</feature>
<dbReference type="GO" id="GO:0030425">
    <property type="term" value="C:dendrite"/>
    <property type="evidence" value="ECO:0007669"/>
    <property type="project" value="TreeGrafter"/>
</dbReference>
<protein>
    <submittedName>
        <fullName evidence="13">5-hydroxytryptamine receptor 2A</fullName>
    </submittedName>
</protein>
<feature type="transmembrane region" description="Helical" evidence="11">
    <location>
        <begin position="117"/>
        <end position="139"/>
    </location>
</feature>
<evidence type="ECO:0000259" key="12">
    <source>
        <dbReference type="PROSITE" id="PS50262"/>
    </source>
</evidence>
<feature type="non-terminal residue" evidence="13">
    <location>
        <position position="1"/>
    </location>
</feature>
<dbReference type="Proteomes" id="UP001151699">
    <property type="component" value="Chromosome C"/>
</dbReference>
<dbReference type="GO" id="GO:0004993">
    <property type="term" value="F:G protein-coupled serotonin receptor activity"/>
    <property type="evidence" value="ECO:0007669"/>
    <property type="project" value="TreeGrafter"/>
</dbReference>
<dbReference type="GO" id="GO:0007187">
    <property type="term" value="P:G protein-coupled receptor signaling pathway, coupled to cyclic nucleotide second messenger"/>
    <property type="evidence" value="ECO:0007669"/>
    <property type="project" value="TreeGrafter"/>
</dbReference>
<name>A0A9Q0MQX7_9DIPT</name>
<evidence type="ECO:0000256" key="5">
    <source>
        <dbReference type="ARBA" id="ARBA00022989"/>
    </source>
</evidence>
<dbReference type="GO" id="GO:0030594">
    <property type="term" value="F:neurotransmitter receptor activity"/>
    <property type="evidence" value="ECO:0007669"/>
    <property type="project" value="TreeGrafter"/>
</dbReference>
<keyword evidence="6" id="KW-0297">G-protein coupled receptor</keyword>
<evidence type="ECO:0000256" key="3">
    <source>
        <dbReference type="ARBA" id="ARBA00022475"/>
    </source>
</evidence>
<evidence type="ECO:0000256" key="4">
    <source>
        <dbReference type="ARBA" id="ARBA00022692"/>
    </source>
</evidence>
<organism evidence="13 14">
    <name type="scientific">Pseudolycoriella hygida</name>
    <dbReference type="NCBI Taxonomy" id="35572"/>
    <lineage>
        <taxon>Eukaryota</taxon>
        <taxon>Metazoa</taxon>
        <taxon>Ecdysozoa</taxon>
        <taxon>Arthropoda</taxon>
        <taxon>Hexapoda</taxon>
        <taxon>Insecta</taxon>
        <taxon>Pterygota</taxon>
        <taxon>Neoptera</taxon>
        <taxon>Endopterygota</taxon>
        <taxon>Diptera</taxon>
        <taxon>Nematocera</taxon>
        <taxon>Sciaroidea</taxon>
        <taxon>Sciaridae</taxon>
        <taxon>Pseudolycoriella</taxon>
    </lineage>
</organism>
<comment type="caution">
    <text evidence="13">The sequence shown here is derived from an EMBL/GenBank/DDBJ whole genome shotgun (WGS) entry which is preliminary data.</text>
</comment>
<evidence type="ECO:0000256" key="1">
    <source>
        <dbReference type="ARBA" id="ARBA00004651"/>
    </source>
</evidence>
<comment type="subcellular location">
    <subcellularLocation>
        <location evidence="1">Cell membrane</location>
        <topology evidence="1">Multi-pass membrane protein</topology>
    </subcellularLocation>
</comment>
<dbReference type="GO" id="GO:0007210">
    <property type="term" value="P:serotonin receptor signaling pathway"/>
    <property type="evidence" value="ECO:0007669"/>
    <property type="project" value="TreeGrafter"/>
</dbReference>
<keyword evidence="3" id="KW-1003">Cell membrane</keyword>
<dbReference type="InterPro" id="IPR017452">
    <property type="entry name" value="GPCR_Rhodpsn_7TM"/>
</dbReference>
<dbReference type="GO" id="GO:0045202">
    <property type="term" value="C:synapse"/>
    <property type="evidence" value="ECO:0007669"/>
    <property type="project" value="GOC"/>
</dbReference>
<evidence type="ECO:0000313" key="13">
    <source>
        <dbReference type="EMBL" id="KAJ6636286.1"/>
    </source>
</evidence>
<dbReference type="Pfam" id="PF00001">
    <property type="entry name" value="7tm_1"/>
    <property type="match status" value="1"/>
</dbReference>
<feature type="domain" description="G-protein coupled receptors family 1 profile" evidence="12">
    <location>
        <begin position="1"/>
        <end position="170"/>
    </location>
</feature>
<keyword evidence="9" id="KW-0807">Transducer</keyword>
<evidence type="ECO:0000256" key="7">
    <source>
        <dbReference type="ARBA" id="ARBA00023136"/>
    </source>
</evidence>
<feature type="compositionally biased region" description="Polar residues" evidence="10">
    <location>
        <begin position="50"/>
        <end position="64"/>
    </location>
</feature>
<dbReference type="AlphaFoldDB" id="A0A9Q0MQX7"/>
<dbReference type="EMBL" id="WJQU01000004">
    <property type="protein sequence ID" value="KAJ6636286.1"/>
    <property type="molecule type" value="Genomic_DNA"/>
</dbReference>
<evidence type="ECO:0000256" key="9">
    <source>
        <dbReference type="ARBA" id="ARBA00023224"/>
    </source>
</evidence>
<feature type="transmembrane region" description="Helical" evidence="11">
    <location>
        <begin position="151"/>
        <end position="173"/>
    </location>
</feature>
<dbReference type="PANTHER" id="PTHR24247">
    <property type="entry name" value="5-HYDROXYTRYPTAMINE RECEPTOR"/>
    <property type="match status" value="1"/>
</dbReference>
<dbReference type="GO" id="GO:0051378">
    <property type="term" value="F:serotonin binding"/>
    <property type="evidence" value="ECO:0007669"/>
    <property type="project" value="TreeGrafter"/>
</dbReference>
<keyword evidence="14" id="KW-1185">Reference proteome</keyword>
<dbReference type="SUPFAM" id="SSF81321">
    <property type="entry name" value="Family A G protein-coupled receptor-like"/>
    <property type="match status" value="1"/>
</dbReference>
<dbReference type="InterPro" id="IPR000276">
    <property type="entry name" value="GPCR_Rhodpsn"/>
</dbReference>
<gene>
    <name evidence="13" type="primary">HTR2A_0</name>
    <name evidence="13" type="ORF">Bhyg_14874</name>
</gene>
<dbReference type="GO" id="GO:0007268">
    <property type="term" value="P:chemical synaptic transmission"/>
    <property type="evidence" value="ECO:0007669"/>
    <property type="project" value="TreeGrafter"/>
</dbReference>
<dbReference type="GO" id="GO:0005886">
    <property type="term" value="C:plasma membrane"/>
    <property type="evidence" value="ECO:0007669"/>
    <property type="project" value="UniProtKB-SubCell"/>
</dbReference>
<keyword evidence="4 11" id="KW-0812">Transmembrane</keyword>
<feature type="compositionally biased region" description="Low complexity" evidence="10">
    <location>
        <begin position="37"/>
        <end position="49"/>
    </location>
</feature>
<evidence type="ECO:0000313" key="14">
    <source>
        <dbReference type="Proteomes" id="UP001151699"/>
    </source>
</evidence>
<dbReference type="PROSITE" id="PS50262">
    <property type="entry name" value="G_PROTEIN_RECEP_F1_2"/>
    <property type="match status" value="1"/>
</dbReference>
<accession>A0A9Q0MQX7</accession>
<keyword evidence="5 11" id="KW-1133">Transmembrane helix</keyword>
<comment type="similarity">
    <text evidence="2">Belongs to the G-protein coupled receptor 1 family.</text>
</comment>
<evidence type="ECO:0000256" key="10">
    <source>
        <dbReference type="SAM" id="MobiDB-lite"/>
    </source>
</evidence>